<dbReference type="OrthoDB" id="445556at2759"/>
<protein>
    <recommendedName>
        <fullName evidence="1">J domain-containing protein</fullName>
    </recommendedName>
</protein>
<reference evidence="2" key="1">
    <citation type="submission" date="2020-03" db="EMBL/GenBank/DDBJ databases">
        <title>Castanea mollissima Vanexum genome sequencing.</title>
        <authorList>
            <person name="Staton M."/>
        </authorList>
    </citation>
    <scope>NUCLEOTIDE SEQUENCE</scope>
    <source>
        <tissue evidence="2">Leaf</tissue>
    </source>
</reference>
<dbReference type="InterPro" id="IPR001623">
    <property type="entry name" value="DnaJ_domain"/>
</dbReference>
<dbReference type="AlphaFoldDB" id="A0A8J4RBA0"/>
<name>A0A8J4RBA0_9ROSI</name>
<evidence type="ECO:0000259" key="1">
    <source>
        <dbReference type="PROSITE" id="PS50076"/>
    </source>
</evidence>
<dbReference type="PANTHER" id="PTHR45432:SF2">
    <property type="entry name" value="CHAPERONE PROTEIN DNAJ 11, CHLOROPLASTIC"/>
    <property type="match status" value="1"/>
</dbReference>
<dbReference type="Gene3D" id="1.10.287.110">
    <property type="entry name" value="DnaJ domain"/>
    <property type="match status" value="1"/>
</dbReference>
<dbReference type="PROSITE" id="PS50076">
    <property type="entry name" value="DNAJ_2"/>
    <property type="match status" value="1"/>
</dbReference>
<dbReference type="Proteomes" id="UP000737018">
    <property type="component" value="Unassembled WGS sequence"/>
</dbReference>
<dbReference type="PANTHER" id="PTHR45432">
    <property type="entry name" value="CHAPERONE PROTEIN DNAJ 11, CHLOROPLASTIC-LIKE"/>
    <property type="match status" value="1"/>
</dbReference>
<dbReference type="SMART" id="SM00271">
    <property type="entry name" value="DnaJ"/>
    <property type="match status" value="1"/>
</dbReference>
<accession>A0A8J4RBA0</accession>
<keyword evidence="3" id="KW-1185">Reference proteome</keyword>
<gene>
    <name evidence="2" type="ORF">CMV_008895</name>
</gene>
<dbReference type="PRINTS" id="PR00625">
    <property type="entry name" value="JDOMAIN"/>
</dbReference>
<dbReference type="SUPFAM" id="SSF46565">
    <property type="entry name" value="Chaperone J-domain"/>
    <property type="match status" value="1"/>
</dbReference>
<feature type="domain" description="J" evidence="1">
    <location>
        <begin position="86"/>
        <end position="151"/>
    </location>
</feature>
<evidence type="ECO:0000313" key="3">
    <source>
        <dbReference type="Proteomes" id="UP000737018"/>
    </source>
</evidence>
<sequence length="186" mass="20532">MLGNSTLVTSKSSLGFKISNPNNENDQGIWPRKSCIRFRRTQFKTILTLSDATATESIVDGSERTIKSSSSLLSAKTGTTTTTTTTLYQLLRVKQTASQAEIKAAYRGLAKQFHPDAMSCSNPNGRDFIEIHKAYATLSHPIARARYDLSIGVTTTTTTAAARHGYRYTAAGFPTPTRRWETDQCW</sequence>
<comment type="caution">
    <text evidence="2">The sequence shown here is derived from an EMBL/GenBank/DDBJ whole genome shotgun (WGS) entry which is preliminary data.</text>
</comment>
<proteinExistence type="predicted"/>
<dbReference type="EMBL" id="JRKL02000953">
    <property type="protein sequence ID" value="KAF3967065.1"/>
    <property type="molecule type" value="Genomic_DNA"/>
</dbReference>
<dbReference type="Pfam" id="PF00226">
    <property type="entry name" value="DnaJ"/>
    <property type="match status" value="1"/>
</dbReference>
<evidence type="ECO:0000313" key="2">
    <source>
        <dbReference type="EMBL" id="KAF3967065.1"/>
    </source>
</evidence>
<dbReference type="InterPro" id="IPR036869">
    <property type="entry name" value="J_dom_sf"/>
</dbReference>
<organism evidence="2 3">
    <name type="scientific">Castanea mollissima</name>
    <name type="common">Chinese chestnut</name>
    <dbReference type="NCBI Taxonomy" id="60419"/>
    <lineage>
        <taxon>Eukaryota</taxon>
        <taxon>Viridiplantae</taxon>
        <taxon>Streptophyta</taxon>
        <taxon>Embryophyta</taxon>
        <taxon>Tracheophyta</taxon>
        <taxon>Spermatophyta</taxon>
        <taxon>Magnoliopsida</taxon>
        <taxon>eudicotyledons</taxon>
        <taxon>Gunneridae</taxon>
        <taxon>Pentapetalae</taxon>
        <taxon>rosids</taxon>
        <taxon>fabids</taxon>
        <taxon>Fagales</taxon>
        <taxon>Fagaceae</taxon>
        <taxon>Castanea</taxon>
    </lineage>
</organism>
<dbReference type="CDD" id="cd06257">
    <property type="entry name" value="DnaJ"/>
    <property type="match status" value="1"/>
</dbReference>